<dbReference type="SUPFAM" id="SSF53955">
    <property type="entry name" value="Lysozyme-like"/>
    <property type="match status" value="1"/>
</dbReference>
<keyword evidence="7" id="KW-1185">Reference proteome</keyword>
<evidence type="ECO:0000256" key="3">
    <source>
        <dbReference type="ARBA" id="ARBA00022729"/>
    </source>
</evidence>
<dbReference type="Gene3D" id="1.10.530.10">
    <property type="match status" value="1"/>
</dbReference>
<dbReference type="SUPFAM" id="SSF48435">
    <property type="entry name" value="Bacterial muramidases"/>
    <property type="match status" value="1"/>
</dbReference>
<dbReference type="Gene3D" id="1.25.20.10">
    <property type="entry name" value="Bacterial muramidases"/>
    <property type="match status" value="1"/>
</dbReference>
<evidence type="ECO:0000259" key="5">
    <source>
        <dbReference type="Pfam" id="PF01464"/>
    </source>
</evidence>
<dbReference type="GO" id="GO:0004553">
    <property type="term" value="F:hydrolase activity, hydrolyzing O-glycosyl compounds"/>
    <property type="evidence" value="ECO:0007669"/>
    <property type="project" value="InterPro"/>
</dbReference>
<dbReference type="GO" id="GO:0042597">
    <property type="term" value="C:periplasmic space"/>
    <property type="evidence" value="ECO:0007669"/>
    <property type="project" value="InterPro"/>
</dbReference>
<protein>
    <submittedName>
        <fullName evidence="6">Lytic transglycosylase domain-containing protein</fullName>
    </submittedName>
</protein>
<feature type="domain" description="Transglycosylase SLT" evidence="5">
    <location>
        <begin position="501"/>
        <end position="606"/>
    </location>
</feature>
<evidence type="ECO:0000313" key="7">
    <source>
        <dbReference type="Proteomes" id="UP000721844"/>
    </source>
</evidence>
<accession>A0A963YY09</accession>
<evidence type="ECO:0000313" key="6">
    <source>
        <dbReference type="EMBL" id="MCB8879244.1"/>
    </source>
</evidence>
<keyword evidence="3 4" id="KW-0732">Signal</keyword>
<sequence length="657" mass="69854">MRFLSRLGCASLLTTSALALQISAASAQGVQTPMDAVAARNWDQANAMAAQYADPVATKLVTYYRMLTRGQASAVEIRAFMDANPDWPQQALLETRWEEALAVEPDQATALAQCQAHMPAGAQALLRCATAFQTANDSADAAKAVRAAWTGTGITDPGDVAAFLSQWGSLLQSDDAWARFVALARIGSPAAGAEIGRLPSDRVAAASAWVALNTAQPDAATALQALPTSDQENPGLFLAGARYLRKNAGDPVALQFWTSQGYAAFQAGDAVQQHALWHEAAYLARDLISDNDGQDAYALVKLIQPSAPADAADQQFLAGFIALRVLHNANKAEPFFRMLTTLSTAAITQSRAHYWLGRTLAAEGSTMQAANEYKLAAAYPTTFYGQIAALALGDTPAALNARILAAPEPAWNATDAIGFAGRETARAAAFLVAWNQPRRAYGFLLDVASIAPDPADYAMAAQLAVGFQIPYAGVGLSRVAGLHGTMLLDAGWPIPFQPPSNAGIEPAVTLGLIRQESSFDVGAVSPAGALGLMQLMPATARLVAHQQGTAVSPWQLTTAPDVNMTLGNAYFAGLMARFDNCLPLSIASYNAGPNRVDQWLAQNGDFRTPGGPDVLDWIELIPFDETRNYVQRVTEGIAIYRAREGIAVPYPLQQWLH</sequence>
<dbReference type="InterPro" id="IPR008258">
    <property type="entry name" value="Transglycosylase_SLT_dom_1"/>
</dbReference>
<gene>
    <name evidence="6" type="ORF">ACELLULO517_03275</name>
</gene>
<dbReference type="EMBL" id="JAESVA010000001">
    <property type="protein sequence ID" value="MCB8879244.1"/>
    <property type="molecule type" value="Genomic_DNA"/>
</dbReference>
<dbReference type="Pfam" id="PF01464">
    <property type="entry name" value="SLT"/>
    <property type="match status" value="1"/>
</dbReference>
<evidence type="ECO:0000256" key="2">
    <source>
        <dbReference type="ARBA" id="ARBA00009387"/>
    </source>
</evidence>
<dbReference type="InterPro" id="IPR008939">
    <property type="entry name" value="Lytic_TGlycosylase_superhlx_U"/>
</dbReference>
<proteinExistence type="inferred from homology"/>
<organism evidence="6 7">
    <name type="scientific">Acidisoma cellulosilyticum</name>
    <dbReference type="NCBI Taxonomy" id="2802395"/>
    <lineage>
        <taxon>Bacteria</taxon>
        <taxon>Pseudomonadati</taxon>
        <taxon>Pseudomonadota</taxon>
        <taxon>Alphaproteobacteria</taxon>
        <taxon>Acetobacterales</taxon>
        <taxon>Acidocellaceae</taxon>
        <taxon>Acidisoma</taxon>
    </lineage>
</organism>
<comment type="similarity">
    <text evidence="1">Belongs to the transglycosylase Slt family.</text>
</comment>
<evidence type="ECO:0000256" key="4">
    <source>
        <dbReference type="SAM" id="SignalP"/>
    </source>
</evidence>
<dbReference type="RefSeq" id="WP_227305839.1">
    <property type="nucleotide sequence ID" value="NZ_JAESVA010000001.1"/>
</dbReference>
<feature type="signal peptide" evidence="4">
    <location>
        <begin position="1"/>
        <end position="19"/>
    </location>
</feature>
<dbReference type="PANTHER" id="PTHR37423">
    <property type="entry name" value="SOLUBLE LYTIC MUREIN TRANSGLYCOSYLASE-RELATED"/>
    <property type="match status" value="1"/>
</dbReference>
<comment type="caution">
    <text evidence="6">The sequence shown here is derived from an EMBL/GenBank/DDBJ whole genome shotgun (WGS) entry which is preliminary data.</text>
</comment>
<dbReference type="Proteomes" id="UP000721844">
    <property type="component" value="Unassembled WGS sequence"/>
</dbReference>
<feature type="chain" id="PRO_5038065345" evidence="4">
    <location>
        <begin position="20"/>
        <end position="657"/>
    </location>
</feature>
<dbReference type="CDD" id="cd13401">
    <property type="entry name" value="Slt70-like"/>
    <property type="match status" value="1"/>
</dbReference>
<dbReference type="AlphaFoldDB" id="A0A963YY09"/>
<evidence type="ECO:0000256" key="1">
    <source>
        <dbReference type="ARBA" id="ARBA00007734"/>
    </source>
</evidence>
<name>A0A963YY09_9PROT</name>
<dbReference type="PANTHER" id="PTHR37423:SF2">
    <property type="entry name" value="MEMBRANE-BOUND LYTIC MUREIN TRANSGLYCOSYLASE C"/>
    <property type="match status" value="1"/>
</dbReference>
<dbReference type="InterPro" id="IPR023346">
    <property type="entry name" value="Lysozyme-like_dom_sf"/>
</dbReference>
<comment type="similarity">
    <text evidence="2">Belongs to the virb1 family.</text>
</comment>
<reference evidence="6 7" key="1">
    <citation type="journal article" date="2021" name="Microorganisms">
        <title>Acidisoma silvae sp. nov. and Acidisomacellulosilytica sp. nov., Two Acidophilic Bacteria Isolated from Decaying Wood, Hydrolyzing Cellulose and Producing Poly-3-hydroxybutyrate.</title>
        <authorList>
            <person name="Mieszkin S."/>
            <person name="Pouder E."/>
            <person name="Uroz S."/>
            <person name="Simon-Colin C."/>
            <person name="Alain K."/>
        </authorList>
    </citation>
    <scope>NUCLEOTIDE SEQUENCE [LARGE SCALE GENOMIC DNA]</scope>
    <source>
        <strain evidence="6 7">HW T5.17</strain>
    </source>
</reference>